<keyword evidence="7" id="KW-0805">Transcription regulation</keyword>
<feature type="domain" description="C2H2-type" evidence="14">
    <location>
        <begin position="549"/>
        <end position="572"/>
    </location>
</feature>
<feature type="region of interest" description="Disordered" evidence="13">
    <location>
        <begin position="406"/>
        <end position="463"/>
    </location>
</feature>
<dbReference type="GO" id="GO:0000122">
    <property type="term" value="P:negative regulation of transcription by RNA polymerase II"/>
    <property type="evidence" value="ECO:0007669"/>
    <property type="project" value="UniProtKB-ARBA"/>
</dbReference>
<evidence type="ECO:0000256" key="11">
    <source>
        <dbReference type="PROSITE-ProRule" id="PRU00042"/>
    </source>
</evidence>
<dbReference type="InterPro" id="IPR036236">
    <property type="entry name" value="Znf_C2H2_sf"/>
</dbReference>
<organism evidence="15 16">
    <name type="scientific">Gasterosteus aculeatus aculeatus</name>
    <name type="common">three-spined stickleback</name>
    <dbReference type="NCBI Taxonomy" id="481459"/>
    <lineage>
        <taxon>Eukaryota</taxon>
        <taxon>Metazoa</taxon>
        <taxon>Chordata</taxon>
        <taxon>Craniata</taxon>
        <taxon>Vertebrata</taxon>
        <taxon>Euteleostomi</taxon>
        <taxon>Actinopterygii</taxon>
        <taxon>Neopterygii</taxon>
        <taxon>Teleostei</taxon>
        <taxon>Neoteleostei</taxon>
        <taxon>Acanthomorphata</taxon>
        <taxon>Eupercaria</taxon>
        <taxon>Perciformes</taxon>
        <taxon>Cottioidei</taxon>
        <taxon>Gasterosteales</taxon>
        <taxon>Gasterosteidae</taxon>
        <taxon>Gasterosteus</taxon>
    </lineage>
</organism>
<sequence length="572" mass="62899">MFGRIVDRPKPSTLSSSLRTGPSAQVRLPDRMSRPSRPPFFLSPPSLSLQRMSKTLFTPEHIDSHSRSNSLSTASISLTPAAAQRPSAIRPRRPTLPRKDVSAWGSQAAFPDMESSGFQSQLLAVVEVLAKAAVAEIHRSVEDSCAVLRLEASRSRRDIDLLKRKCEGMEAELRRTRMRARRKAFYPPAAERFSPLVKIVLNKERPSAGWDAEAQNQHQQCADVEPVNDAQHIRIKEEREEEEREEEEREEEANDSRDKLISGAVADAVVGRYRSAEDPGTPVPPADAYHTFPWQPLDEHLDAHLDEPELAVKCENLEQHDQSAAPVDSAPGFLTEEADRSLWPSGLCGDAGDPGGFSCGEHRFEPIPFAFPSQSGPPAADAAPPTLSAGKWHSASVSAARAKRRARALGFKRSQPDGGPGAFSRINAAAQSSAPQQSTLQCRESPRAGNPNEDATPAASSSSSFFCGLSRGGFGLARRMRTPWRSGLGEKRFSCTYCDKSFVRFSQLKEHLRSHTGEKPFSCLQCGRSFTKQCNLIRHAVVHSGEKPYECSLCGKCFTQRSSLKSHQKTAH</sequence>
<feature type="compositionally biased region" description="Basic and acidic residues" evidence="13">
    <location>
        <begin position="1"/>
        <end position="10"/>
    </location>
</feature>
<evidence type="ECO:0000256" key="8">
    <source>
        <dbReference type="ARBA" id="ARBA00023125"/>
    </source>
</evidence>
<dbReference type="Gene3D" id="3.30.160.60">
    <property type="entry name" value="Classic Zinc Finger"/>
    <property type="match status" value="3"/>
</dbReference>
<keyword evidence="10" id="KW-0539">Nucleus</keyword>
<keyword evidence="6" id="KW-0862">Zinc</keyword>
<dbReference type="GO" id="GO:0005634">
    <property type="term" value="C:nucleus"/>
    <property type="evidence" value="ECO:0007669"/>
    <property type="project" value="UniProtKB-SubCell"/>
</dbReference>
<keyword evidence="3" id="KW-0479">Metal-binding</keyword>
<keyword evidence="16" id="KW-1185">Reference proteome</keyword>
<reference evidence="15 16" key="1">
    <citation type="journal article" date="2021" name="G3 (Bethesda)">
        <title>Improved contiguity of the threespine stickleback genome using long-read sequencing.</title>
        <authorList>
            <person name="Nath S."/>
            <person name="Shaw D.E."/>
            <person name="White M.A."/>
        </authorList>
    </citation>
    <scope>NUCLEOTIDE SEQUENCE [LARGE SCALE GENOMIC DNA]</scope>
    <source>
        <strain evidence="15 16">Lake Benthic</strain>
    </source>
</reference>
<dbReference type="FunFam" id="3.30.160.60:FF:001442">
    <property type="entry name" value="zinc finger protein 696"/>
    <property type="match status" value="1"/>
</dbReference>
<dbReference type="FunFam" id="3.30.160.60:FF:000646">
    <property type="entry name" value="Myeloid zinc finger 1"/>
    <property type="match status" value="1"/>
</dbReference>
<evidence type="ECO:0000256" key="12">
    <source>
        <dbReference type="SAM" id="Coils"/>
    </source>
</evidence>
<dbReference type="InterPro" id="IPR013087">
    <property type="entry name" value="Znf_C2H2_type"/>
</dbReference>
<feature type="domain" description="C2H2-type" evidence="14">
    <location>
        <begin position="521"/>
        <end position="548"/>
    </location>
</feature>
<dbReference type="Ensembl" id="ENSGACT00000050623.1">
    <property type="protein sequence ID" value="ENSGACP00000070235.1"/>
    <property type="gene ID" value="ENSGACG00000029180.1"/>
</dbReference>
<dbReference type="PANTHER" id="PTHR16515:SF49">
    <property type="entry name" value="GASTRULA ZINC FINGER PROTEIN XLCGF49.1-LIKE-RELATED"/>
    <property type="match status" value="1"/>
</dbReference>
<evidence type="ECO:0000313" key="15">
    <source>
        <dbReference type="Ensembl" id="ENSGACP00000070235.1"/>
    </source>
</evidence>
<feature type="region of interest" description="Disordered" evidence="13">
    <location>
        <begin position="370"/>
        <end position="389"/>
    </location>
</feature>
<evidence type="ECO:0000256" key="1">
    <source>
        <dbReference type="ARBA" id="ARBA00004123"/>
    </source>
</evidence>
<feature type="compositionally biased region" description="Low complexity" evidence="13">
    <location>
        <begin position="428"/>
        <end position="438"/>
    </location>
</feature>
<comment type="similarity">
    <text evidence="2">Belongs to the krueppel C2H2-type zinc-finger protein family.</text>
</comment>
<evidence type="ECO:0000256" key="6">
    <source>
        <dbReference type="ARBA" id="ARBA00022833"/>
    </source>
</evidence>
<dbReference type="FunFam" id="3.30.160.60:FF:001465">
    <property type="entry name" value="Zinc finger protein 560"/>
    <property type="match status" value="1"/>
</dbReference>
<dbReference type="PROSITE" id="PS50157">
    <property type="entry name" value="ZINC_FINGER_C2H2_2"/>
    <property type="match status" value="3"/>
</dbReference>
<evidence type="ECO:0000256" key="4">
    <source>
        <dbReference type="ARBA" id="ARBA00022737"/>
    </source>
</evidence>
<feature type="coiled-coil region" evidence="12">
    <location>
        <begin position="152"/>
        <end position="179"/>
    </location>
</feature>
<evidence type="ECO:0000313" key="16">
    <source>
        <dbReference type="Proteomes" id="UP000007635"/>
    </source>
</evidence>
<comment type="subcellular location">
    <subcellularLocation>
        <location evidence="1">Nucleus</location>
    </subcellularLocation>
</comment>
<proteinExistence type="inferred from homology"/>
<dbReference type="GO" id="GO:0008270">
    <property type="term" value="F:zinc ion binding"/>
    <property type="evidence" value="ECO:0007669"/>
    <property type="project" value="UniProtKB-KW"/>
</dbReference>
<evidence type="ECO:0000256" key="9">
    <source>
        <dbReference type="ARBA" id="ARBA00023163"/>
    </source>
</evidence>
<evidence type="ECO:0000256" key="2">
    <source>
        <dbReference type="ARBA" id="ARBA00006991"/>
    </source>
</evidence>
<evidence type="ECO:0000256" key="3">
    <source>
        <dbReference type="ARBA" id="ARBA00022723"/>
    </source>
</evidence>
<feature type="compositionally biased region" description="Acidic residues" evidence="13">
    <location>
        <begin position="239"/>
        <end position="253"/>
    </location>
</feature>
<feature type="compositionally biased region" description="Polar residues" evidence="13">
    <location>
        <begin position="12"/>
        <end position="23"/>
    </location>
</feature>
<keyword evidence="8" id="KW-0238">DNA-binding</keyword>
<evidence type="ECO:0000256" key="7">
    <source>
        <dbReference type="ARBA" id="ARBA00023015"/>
    </source>
</evidence>
<evidence type="ECO:0000256" key="10">
    <source>
        <dbReference type="ARBA" id="ARBA00023242"/>
    </source>
</evidence>
<dbReference type="GeneTree" id="ENSGT01150000286953"/>
<dbReference type="PANTHER" id="PTHR16515">
    <property type="entry name" value="PR DOMAIN ZINC FINGER PROTEIN"/>
    <property type="match status" value="1"/>
</dbReference>
<keyword evidence="12" id="KW-0175">Coiled coil</keyword>
<evidence type="ECO:0000259" key="14">
    <source>
        <dbReference type="PROSITE" id="PS50157"/>
    </source>
</evidence>
<evidence type="ECO:0000256" key="13">
    <source>
        <dbReference type="SAM" id="MobiDB-lite"/>
    </source>
</evidence>
<feature type="region of interest" description="Disordered" evidence="13">
    <location>
        <begin position="1"/>
        <end position="44"/>
    </location>
</feature>
<dbReference type="Proteomes" id="UP000007635">
    <property type="component" value="Chromosome III"/>
</dbReference>
<dbReference type="PROSITE" id="PS00028">
    <property type="entry name" value="ZINC_FINGER_C2H2_1"/>
    <property type="match status" value="3"/>
</dbReference>
<feature type="region of interest" description="Disordered" evidence="13">
    <location>
        <begin position="210"/>
        <end position="258"/>
    </location>
</feature>
<feature type="region of interest" description="Disordered" evidence="13">
    <location>
        <begin position="79"/>
        <end position="100"/>
    </location>
</feature>
<accession>A0AAQ4S3N4</accession>
<reference evidence="15" key="3">
    <citation type="submission" date="2025-09" db="UniProtKB">
        <authorList>
            <consortium name="Ensembl"/>
        </authorList>
    </citation>
    <scope>IDENTIFICATION</scope>
</reference>
<dbReference type="GO" id="GO:0003677">
    <property type="term" value="F:DNA binding"/>
    <property type="evidence" value="ECO:0007669"/>
    <property type="project" value="UniProtKB-KW"/>
</dbReference>
<evidence type="ECO:0000256" key="5">
    <source>
        <dbReference type="ARBA" id="ARBA00022771"/>
    </source>
</evidence>
<keyword evidence="4" id="KW-0677">Repeat</keyword>
<dbReference type="InterPro" id="IPR050331">
    <property type="entry name" value="Zinc_finger"/>
</dbReference>
<dbReference type="SMART" id="SM00355">
    <property type="entry name" value="ZnF_C2H2"/>
    <property type="match status" value="3"/>
</dbReference>
<keyword evidence="9" id="KW-0804">Transcription</keyword>
<dbReference type="SUPFAM" id="SSF57667">
    <property type="entry name" value="beta-beta-alpha zinc fingers"/>
    <property type="match status" value="2"/>
</dbReference>
<keyword evidence="5 11" id="KW-0863">Zinc-finger</keyword>
<dbReference type="AlphaFoldDB" id="A0AAQ4S3N4"/>
<feature type="domain" description="C2H2-type" evidence="14">
    <location>
        <begin position="493"/>
        <end position="520"/>
    </location>
</feature>
<name>A0AAQ4S3N4_GASAC</name>
<protein>
    <submittedName>
        <fullName evidence="15">Si:ch211-155e24.3</fullName>
    </submittedName>
</protein>
<reference evidence="15" key="2">
    <citation type="submission" date="2025-08" db="UniProtKB">
        <authorList>
            <consortium name="Ensembl"/>
        </authorList>
    </citation>
    <scope>IDENTIFICATION</scope>
</reference>
<dbReference type="Pfam" id="PF00096">
    <property type="entry name" value="zf-C2H2"/>
    <property type="match status" value="3"/>
</dbReference>